<protein>
    <submittedName>
        <fullName evidence="1">Uncharacterized protein</fullName>
    </submittedName>
</protein>
<keyword evidence="2" id="KW-1185">Reference proteome</keyword>
<proteinExistence type="predicted"/>
<evidence type="ECO:0000313" key="2">
    <source>
        <dbReference type="Proteomes" id="UP001596410"/>
    </source>
</evidence>
<organism evidence="1 2">
    <name type="scientific">Halobacillus seohaensis</name>
    <dbReference type="NCBI Taxonomy" id="447421"/>
    <lineage>
        <taxon>Bacteria</taxon>
        <taxon>Bacillati</taxon>
        <taxon>Bacillota</taxon>
        <taxon>Bacilli</taxon>
        <taxon>Bacillales</taxon>
        <taxon>Bacillaceae</taxon>
        <taxon>Halobacillus</taxon>
    </lineage>
</organism>
<gene>
    <name evidence="1" type="ORF">ACFQIC_03920</name>
</gene>
<dbReference type="RefSeq" id="WP_390216955.1">
    <property type="nucleotide sequence ID" value="NZ_JBHSZV010000011.1"/>
</dbReference>
<dbReference type="EMBL" id="JBHSZV010000011">
    <property type="protein sequence ID" value="MFC7061016.1"/>
    <property type="molecule type" value="Genomic_DNA"/>
</dbReference>
<accession>A0ABW2EJE3</accession>
<sequence length="40" mass="4672">MKIKVDINIDIKLPDLPKINTTDILPWLTLGAEIIRFFMM</sequence>
<dbReference type="Proteomes" id="UP001596410">
    <property type="component" value="Unassembled WGS sequence"/>
</dbReference>
<reference evidence="2" key="1">
    <citation type="journal article" date="2019" name="Int. J. Syst. Evol. Microbiol.">
        <title>The Global Catalogue of Microorganisms (GCM) 10K type strain sequencing project: providing services to taxonomists for standard genome sequencing and annotation.</title>
        <authorList>
            <consortium name="The Broad Institute Genomics Platform"/>
            <consortium name="The Broad Institute Genome Sequencing Center for Infectious Disease"/>
            <person name="Wu L."/>
            <person name="Ma J."/>
        </authorList>
    </citation>
    <scope>NUCLEOTIDE SEQUENCE [LARGE SCALE GENOMIC DNA]</scope>
    <source>
        <strain evidence="2">CGMCC 4.1621</strain>
    </source>
</reference>
<evidence type="ECO:0000313" key="1">
    <source>
        <dbReference type="EMBL" id="MFC7061016.1"/>
    </source>
</evidence>
<name>A0ABW2EJE3_9BACI</name>
<comment type="caution">
    <text evidence="1">The sequence shown here is derived from an EMBL/GenBank/DDBJ whole genome shotgun (WGS) entry which is preliminary data.</text>
</comment>